<reference evidence="4" key="1">
    <citation type="submission" date="2020-10" db="EMBL/GenBank/DDBJ databases">
        <authorList>
            <person name="Castelo-Branco R."/>
            <person name="Eusebio N."/>
            <person name="Adriana R."/>
            <person name="Vieira A."/>
            <person name="Brugerolle De Fraissinette N."/>
            <person name="Rezende De Castro R."/>
            <person name="Schneider M.P."/>
            <person name="Vasconcelos V."/>
            <person name="Leao P.N."/>
        </authorList>
    </citation>
    <scope>NUCLEOTIDE SEQUENCE</scope>
    <source>
        <strain evidence="4">LEGE 11467</strain>
    </source>
</reference>
<keyword evidence="2" id="KW-0472">Membrane</keyword>
<dbReference type="RefSeq" id="WP_264322819.1">
    <property type="nucleotide sequence ID" value="NZ_JADEXN010000407.1"/>
</dbReference>
<feature type="region of interest" description="Disordered" evidence="1">
    <location>
        <begin position="354"/>
        <end position="373"/>
    </location>
</feature>
<evidence type="ECO:0000256" key="1">
    <source>
        <dbReference type="SAM" id="MobiDB-lite"/>
    </source>
</evidence>
<dbReference type="PANTHER" id="PTHR34351">
    <property type="entry name" value="SLR1927 PROTEIN-RELATED"/>
    <property type="match status" value="1"/>
</dbReference>
<evidence type="ECO:0000313" key="5">
    <source>
        <dbReference type="Proteomes" id="UP000621799"/>
    </source>
</evidence>
<dbReference type="PANTHER" id="PTHR34351:SF1">
    <property type="entry name" value="SLR1927 PROTEIN"/>
    <property type="match status" value="1"/>
</dbReference>
<feature type="transmembrane region" description="Helical" evidence="2">
    <location>
        <begin position="43"/>
        <end position="63"/>
    </location>
</feature>
<sequence>MKLRHRLENWLEARWVKPAYAGGLLLFLSIFFFGAATNTMAGWLYVISGASFALLGVAMVLPPRSLRQLEIRRRPLSPISAGDELTLELEISNPHPQPKTLLQVRDIIPLKLGEPVTETIEIIPSHSSHKWTYYQPAAKRGVYHWDDVQLRTAAPLGLFWCRRHRQVPGKAIVYPRVLPLSRCPLIDESGMELHRSSQQRDRQSQMATEGLTRALRPYRSGDPIRLIHWRSSARYGDLRVRELEVFTSGWDVVVALDNTTSWEADNFEEAAIAAASLYFYASQRQLNVRFWSATTGLLQGHQVVLEALAAVSCGETNATANPPSAPSIWLTQNPDSIKMLPSGSRWLLWQMEQNSPRRKTPKNNNFSGMTIDNERPLQVQLQSRISAGS</sequence>
<protein>
    <submittedName>
        <fullName evidence="4">DUF58 domain-containing protein</fullName>
    </submittedName>
</protein>
<keyword evidence="5" id="KW-1185">Reference proteome</keyword>
<proteinExistence type="predicted"/>
<keyword evidence="2" id="KW-1133">Transmembrane helix</keyword>
<name>A0A928ZAB4_9CYAN</name>
<comment type="caution">
    <text evidence="4">The sequence shown here is derived from an EMBL/GenBank/DDBJ whole genome shotgun (WGS) entry which is preliminary data.</text>
</comment>
<evidence type="ECO:0000256" key="2">
    <source>
        <dbReference type="SAM" id="Phobius"/>
    </source>
</evidence>
<evidence type="ECO:0000259" key="3">
    <source>
        <dbReference type="Pfam" id="PF01882"/>
    </source>
</evidence>
<keyword evidence="2" id="KW-0812">Transmembrane</keyword>
<dbReference type="InterPro" id="IPR002881">
    <property type="entry name" value="DUF58"/>
</dbReference>
<dbReference type="AlphaFoldDB" id="A0A928ZAB4"/>
<dbReference type="EMBL" id="JADEXN010000407">
    <property type="protein sequence ID" value="MBE9042669.1"/>
    <property type="molecule type" value="Genomic_DNA"/>
</dbReference>
<dbReference type="Proteomes" id="UP000621799">
    <property type="component" value="Unassembled WGS sequence"/>
</dbReference>
<evidence type="ECO:0000313" key="4">
    <source>
        <dbReference type="EMBL" id="MBE9042669.1"/>
    </source>
</evidence>
<dbReference type="Pfam" id="PF01882">
    <property type="entry name" value="DUF58"/>
    <property type="match status" value="1"/>
</dbReference>
<organism evidence="4 5">
    <name type="scientific">Zarconia navalis LEGE 11467</name>
    <dbReference type="NCBI Taxonomy" id="1828826"/>
    <lineage>
        <taxon>Bacteria</taxon>
        <taxon>Bacillati</taxon>
        <taxon>Cyanobacteriota</taxon>
        <taxon>Cyanophyceae</taxon>
        <taxon>Oscillatoriophycideae</taxon>
        <taxon>Oscillatoriales</taxon>
        <taxon>Oscillatoriales incertae sedis</taxon>
        <taxon>Zarconia</taxon>
        <taxon>Zarconia navalis</taxon>
    </lineage>
</organism>
<feature type="transmembrane region" description="Helical" evidence="2">
    <location>
        <begin position="20"/>
        <end position="37"/>
    </location>
</feature>
<feature type="domain" description="DUF58" evidence="3">
    <location>
        <begin position="215"/>
        <end position="285"/>
    </location>
</feature>
<gene>
    <name evidence="4" type="ORF">IQ235_18060</name>
</gene>
<accession>A0A928ZAB4</accession>